<dbReference type="Proteomes" id="UP001296967">
    <property type="component" value="Unassembled WGS sequence"/>
</dbReference>
<dbReference type="PANTHER" id="PTHR24220:SF364">
    <property type="entry name" value="FLUOROQUINOLONES EXPORT ATP-BINDING PROTEIN RV2688C"/>
    <property type="match status" value="1"/>
</dbReference>
<gene>
    <name evidence="4" type="ORF">CCR82_10270</name>
</gene>
<evidence type="ECO:0000313" key="4">
    <source>
        <dbReference type="EMBL" id="MBK5930899.1"/>
    </source>
</evidence>
<evidence type="ECO:0000256" key="2">
    <source>
        <dbReference type="ARBA" id="ARBA00022840"/>
    </source>
</evidence>
<dbReference type="InterPro" id="IPR017871">
    <property type="entry name" value="ABC_transporter-like_CS"/>
</dbReference>
<protein>
    <submittedName>
        <fullName evidence="4">ABC transporter</fullName>
    </submittedName>
</protein>
<dbReference type="InterPro" id="IPR003439">
    <property type="entry name" value="ABC_transporter-like_ATP-bd"/>
</dbReference>
<dbReference type="GO" id="GO:0005524">
    <property type="term" value="F:ATP binding"/>
    <property type="evidence" value="ECO:0007669"/>
    <property type="project" value="UniProtKB-KW"/>
</dbReference>
<dbReference type="PANTHER" id="PTHR24220">
    <property type="entry name" value="IMPORT ATP-BINDING PROTEIN"/>
    <property type="match status" value="1"/>
</dbReference>
<evidence type="ECO:0000259" key="3">
    <source>
        <dbReference type="PROSITE" id="PS50893"/>
    </source>
</evidence>
<proteinExistence type="predicted"/>
<name>A0AAJ0XFF2_HALSE</name>
<accession>A0AAJ0XFF2</accession>
<dbReference type="SMART" id="SM00382">
    <property type="entry name" value="AAA"/>
    <property type="match status" value="1"/>
</dbReference>
<reference evidence="4" key="1">
    <citation type="submission" date="2017-05" db="EMBL/GenBank/DDBJ databases">
        <authorList>
            <person name="Imhoff J.F."/>
            <person name="Rahn T."/>
            <person name="Kuenzel S."/>
            <person name="Neulinger S.C."/>
        </authorList>
    </citation>
    <scope>NUCLEOTIDE SEQUENCE</scope>
    <source>
        <strain evidence="4">DSM 4395</strain>
    </source>
</reference>
<dbReference type="GO" id="GO:0005886">
    <property type="term" value="C:plasma membrane"/>
    <property type="evidence" value="ECO:0007669"/>
    <property type="project" value="TreeGrafter"/>
</dbReference>
<keyword evidence="5" id="KW-1185">Reference proteome</keyword>
<sequence>MANPPLAELRQVFQHVNGHCALNDLSLAVNQGDALLLIGPNGAGKSLTLRLMVGLDHPSAGSVRLFGQDLRHLTDARMNRLRGRLGVVLQGGSLLDELTVLENLLLPMRAQAQPRARLARAARLAITQLQLDGMEHQYPRALSLGQQRRAELARALINQPELLICDGLSDGLDPPALRDILGILKVQRERRGLSIIATDNGMLEIIGPDDRVAVLDRGRLLFAGTRADLEARSRDDLALRTLFEGHP</sequence>
<feature type="domain" description="ABC transporter" evidence="3">
    <location>
        <begin position="7"/>
        <end position="242"/>
    </location>
</feature>
<keyword evidence="2" id="KW-0067">ATP-binding</keyword>
<comment type="caution">
    <text evidence="4">The sequence shown here is derived from an EMBL/GenBank/DDBJ whole genome shotgun (WGS) entry which is preliminary data.</text>
</comment>
<dbReference type="SUPFAM" id="SSF52540">
    <property type="entry name" value="P-loop containing nucleoside triphosphate hydrolases"/>
    <property type="match status" value="1"/>
</dbReference>
<dbReference type="Pfam" id="PF00005">
    <property type="entry name" value="ABC_tran"/>
    <property type="match status" value="1"/>
</dbReference>
<dbReference type="EMBL" id="NHSF01000059">
    <property type="protein sequence ID" value="MBK5930899.1"/>
    <property type="molecule type" value="Genomic_DNA"/>
</dbReference>
<dbReference type="InterPro" id="IPR015854">
    <property type="entry name" value="ABC_transpr_LolD-like"/>
</dbReference>
<organism evidence="4 5">
    <name type="scientific">Halochromatium salexigens</name>
    <name type="common">Chromatium salexigens</name>
    <dbReference type="NCBI Taxonomy" id="49447"/>
    <lineage>
        <taxon>Bacteria</taxon>
        <taxon>Pseudomonadati</taxon>
        <taxon>Pseudomonadota</taxon>
        <taxon>Gammaproteobacteria</taxon>
        <taxon>Chromatiales</taxon>
        <taxon>Chromatiaceae</taxon>
        <taxon>Halochromatium</taxon>
    </lineage>
</organism>
<dbReference type="Gene3D" id="3.40.50.300">
    <property type="entry name" value="P-loop containing nucleotide triphosphate hydrolases"/>
    <property type="match status" value="1"/>
</dbReference>
<dbReference type="RefSeq" id="WP_201245729.1">
    <property type="nucleotide sequence ID" value="NZ_NHSF01000059.1"/>
</dbReference>
<dbReference type="GO" id="GO:0016887">
    <property type="term" value="F:ATP hydrolysis activity"/>
    <property type="evidence" value="ECO:0007669"/>
    <property type="project" value="InterPro"/>
</dbReference>
<dbReference type="InterPro" id="IPR027417">
    <property type="entry name" value="P-loop_NTPase"/>
</dbReference>
<dbReference type="GO" id="GO:0022857">
    <property type="term" value="F:transmembrane transporter activity"/>
    <property type="evidence" value="ECO:0007669"/>
    <property type="project" value="TreeGrafter"/>
</dbReference>
<evidence type="ECO:0000256" key="1">
    <source>
        <dbReference type="ARBA" id="ARBA00022741"/>
    </source>
</evidence>
<keyword evidence="1" id="KW-0547">Nucleotide-binding</keyword>
<dbReference type="PROSITE" id="PS00211">
    <property type="entry name" value="ABC_TRANSPORTER_1"/>
    <property type="match status" value="1"/>
</dbReference>
<dbReference type="PROSITE" id="PS50893">
    <property type="entry name" value="ABC_TRANSPORTER_2"/>
    <property type="match status" value="1"/>
</dbReference>
<reference evidence="4" key="2">
    <citation type="journal article" date="2020" name="Microorganisms">
        <title>Osmotic Adaptation and Compatible Solute Biosynthesis of Phototrophic Bacteria as Revealed from Genome Analyses.</title>
        <authorList>
            <person name="Imhoff J.F."/>
            <person name="Rahn T."/>
            <person name="Kunzel S."/>
            <person name="Keller A."/>
            <person name="Neulinger S.C."/>
        </authorList>
    </citation>
    <scope>NUCLEOTIDE SEQUENCE</scope>
    <source>
        <strain evidence="4">DSM 4395</strain>
    </source>
</reference>
<evidence type="ECO:0000313" key="5">
    <source>
        <dbReference type="Proteomes" id="UP001296967"/>
    </source>
</evidence>
<dbReference type="InterPro" id="IPR003593">
    <property type="entry name" value="AAA+_ATPase"/>
</dbReference>
<dbReference type="AlphaFoldDB" id="A0AAJ0XFF2"/>